<keyword evidence="2" id="KW-1185">Reference proteome</keyword>
<dbReference type="Proteomes" id="UP000800038">
    <property type="component" value="Unassembled WGS sequence"/>
</dbReference>
<proteinExistence type="predicted"/>
<sequence length="118" mass="14005">MIWLSRFLNVVRVRGRYLSSWSWKKQCWDLGLRRFRSFSHFIPSTPETLSLCFCRHCVWVGIAMSGRNFAFSGISPVFLFRNVVRIELLQHLQLLNGKRLISTRNYHPLLGSSTWCRR</sequence>
<gene>
    <name evidence="1" type="ORF">EJ02DRAFT_250305</name>
</gene>
<accession>A0A6A5TBQ3</accession>
<organism evidence="1 2">
    <name type="scientific">Clathrospora elynae</name>
    <dbReference type="NCBI Taxonomy" id="706981"/>
    <lineage>
        <taxon>Eukaryota</taxon>
        <taxon>Fungi</taxon>
        <taxon>Dikarya</taxon>
        <taxon>Ascomycota</taxon>
        <taxon>Pezizomycotina</taxon>
        <taxon>Dothideomycetes</taxon>
        <taxon>Pleosporomycetidae</taxon>
        <taxon>Pleosporales</taxon>
        <taxon>Diademaceae</taxon>
        <taxon>Clathrospora</taxon>
    </lineage>
</organism>
<name>A0A6A5TBQ3_9PLEO</name>
<reference evidence="1" key="1">
    <citation type="journal article" date="2020" name="Stud. Mycol.">
        <title>101 Dothideomycetes genomes: a test case for predicting lifestyles and emergence of pathogens.</title>
        <authorList>
            <person name="Haridas S."/>
            <person name="Albert R."/>
            <person name="Binder M."/>
            <person name="Bloem J."/>
            <person name="Labutti K."/>
            <person name="Salamov A."/>
            <person name="Andreopoulos B."/>
            <person name="Baker S."/>
            <person name="Barry K."/>
            <person name="Bills G."/>
            <person name="Bluhm B."/>
            <person name="Cannon C."/>
            <person name="Castanera R."/>
            <person name="Culley D."/>
            <person name="Daum C."/>
            <person name="Ezra D."/>
            <person name="Gonzalez J."/>
            <person name="Henrissat B."/>
            <person name="Kuo A."/>
            <person name="Liang C."/>
            <person name="Lipzen A."/>
            <person name="Lutzoni F."/>
            <person name="Magnuson J."/>
            <person name="Mondo S."/>
            <person name="Nolan M."/>
            <person name="Ohm R."/>
            <person name="Pangilinan J."/>
            <person name="Park H.-J."/>
            <person name="Ramirez L."/>
            <person name="Alfaro M."/>
            <person name="Sun H."/>
            <person name="Tritt A."/>
            <person name="Yoshinaga Y."/>
            <person name="Zwiers L.-H."/>
            <person name="Turgeon B."/>
            <person name="Goodwin S."/>
            <person name="Spatafora J."/>
            <person name="Crous P."/>
            <person name="Grigoriev I."/>
        </authorList>
    </citation>
    <scope>NUCLEOTIDE SEQUENCE</scope>
    <source>
        <strain evidence="1">CBS 161.51</strain>
    </source>
</reference>
<evidence type="ECO:0000313" key="2">
    <source>
        <dbReference type="Proteomes" id="UP000800038"/>
    </source>
</evidence>
<dbReference type="EMBL" id="ML976004">
    <property type="protein sequence ID" value="KAF1946347.1"/>
    <property type="molecule type" value="Genomic_DNA"/>
</dbReference>
<evidence type="ECO:0000313" key="1">
    <source>
        <dbReference type="EMBL" id="KAF1946347.1"/>
    </source>
</evidence>
<protein>
    <submittedName>
        <fullName evidence="1">Uncharacterized protein</fullName>
    </submittedName>
</protein>
<dbReference type="AlphaFoldDB" id="A0A6A5TBQ3"/>